<name>A0A2S9IKP5_9HYPH</name>
<feature type="domain" description="YjiS-like" evidence="1">
    <location>
        <begin position="61"/>
        <end position="85"/>
    </location>
</feature>
<keyword evidence="3" id="KW-1185">Reference proteome</keyword>
<comment type="caution">
    <text evidence="2">The sequence shown here is derived from an EMBL/GenBank/DDBJ whole genome shotgun (WGS) entry which is preliminary data.</text>
</comment>
<sequence>MVTIRRFEADWSEMMDTMRAIVPQMRAKYLSLEQPTDGHGQARPKTLRQYLAWILQGFKVQRTRRALRSLTDDELRDIGLRPDEAAREAKRPIWDRDSHFNRWG</sequence>
<evidence type="ECO:0000313" key="2">
    <source>
        <dbReference type="EMBL" id="PRD41097.1"/>
    </source>
</evidence>
<dbReference type="AlphaFoldDB" id="A0A2S9IKP5"/>
<dbReference type="InterPro" id="IPR009506">
    <property type="entry name" value="YjiS-like"/>
</dbReference>
<accession>A0A2S9IKP5</accession>
<proteinExistence type="predicted"/>
<protein>
    <recommendedName>
        <fullName evidence="1">YjiS-like domain-containing protein</fullName>
    </recommendedName>
</protein>
<organism evidence="2 3">
    <name type="scientific">Phyllobacterium phragmitis</name>
    <dbReference type="NCBI Taxonomy" id="2670329"/>
    <lineage>
        <taxon>Bacteria</taxon>
        <taxon>Pseudomonadati</taxon>
        <taxon>Pseudomonadota</taxon>
        <taxon>Alphaproteobacteria</taxon>
        <taxon>Hyphomicrobiales</taxon>
        <taxon>Phyllobacteriaceae</taxon>
        <taxon>Phyllobacterium</taxon>
    </lineage>
</organism>
<dbReference type="EMBL" id="PVBR01000025">
    <property type="protein sequence ID" value="PRD41097.1"/>
    <property type="molecule type" value="Genomic_DNA"/>
</dbReference>
<gene>
    <name evidence="2" type="ORF">C5748_23600</name>
</gene>
<dbReference type="Proteomes" id="UP000239434">
    <property type="component" value="Unassembled WGS sequence"/>
</dbReference>
<dbReference type="Pfam" id="PF06568">
    <property type="entry name" value="YjiS-like"/>
    <property type="match status" value="1"/>
</dbReference>
<dbReference type="RefSeq" id="WP_105744919.1">
    <property type="nucleotide sequence ID" value="NZ_PVBR01000025.1"/>
</dbReference>
<evidence type="ECO:0000259" key="1">
    <source>
        <dbReference type="Pfam" id="PF06568"/>
    </source>
</evidence>
<evidence type="ECO:0000313" key="3">
    <source>
        <dbReference type="Proteomes" id="UP000239434"/>
    </source>
</evidence>
<reference evidence="2 3" key="1">
    <citation type="submission" date="2018-02" db="EMBL/GenBank/DDBJ databases">
        <title>The draft genome of Phyllobacterium sp. 1N-3.</title>
        <authorList>
            <person name="Liu L."/>
            <person name="Li L."/>
            <person name="Zhang X."/>
            <person name="Wang T."/>
            <person name="Liang L."/>
        </authorList>
    </citation>
    <scope>NUCLEOTIDE SEQUENCE [LARGE SCALE GENOMIC DNA]</scope>
    <source>
        <strain evidence="2 3">1N-3</strain>
    </source>
</reference>